<dbReference type="CDD" id="cd00303">
    <property type="entry name" value="retropepsin_like"/>
    <property type="match status" value="1"/>
</dbReference>
<dbReference type="AlphaFoldDB" id="A0A426YBJ6"/>
<comment type="caution">
    <text evidence="2">The sequence shown here is derived from an EMBL/GenBank/DDBJ whole genome shotgun (WGS) entry which is preliminary data.</text>
</comment>
<feature type="compositionally biased region" description="Acidic residues" evidence="1">
    <location>
        <begin position="13"/>
        <end position="24"/>
    </location>
</feature>
<feature type="region of interest" description="Disordered" evidence="1">
    <location>
        <begin position="1"/>
        <end position="24"/>
    </location>
</feature>
<dbReference type="InterPro" id="IPR021109">
    <property type="entry name" value="Peptidase_aspartic_dom_sf"/>
</dbReference>
<evidence type="ECO:0000313" key="3">
    <source>
        <dbReference type="Proteomes" id="UP000287651"/>
    </source>
</evidence>
<evidence type="ECO:0000256" key="1">
    <source>
        <dbReference type="SAM" id="MobiDB-lite"/>
    </source>
</evidence>
<name>A0A426YBJ6_ENSVE</name>
<accession>A0A426YBJ6</accession>
<feature type="compositionally biased region" description="Basic and acidic residues" evidence="1">
    <location>
        <begin position="1"/>
        <end position="12"/>
    </location>
</feature>
<gene>
    <name evidence="2" type="ORF">B296_00037131</name>
</gene>
<dbReference type="Gene3D" id="2.40.70.10">
    <property type="entry name" value="Acid Proteases"/>
    <property type="match status" value="1"/>
</dbReference>
<proteinExistence type="predicted"/>
<protein>
    <submittedName>
        <fullName evidence="2">Uncharacterized protein</fullName>
    </submittedName>
</protein>
<sequence>MIEPIEESKHEDADLESEKEDTEEDLQSIFSIVRALVGYENPQTMKIGGFLKNHPVTILIDMGSTNNFMNRKVVARLMLQIEYCSRFDIKVADGQILVQPKVPVSEIGSAGPRDRC</sequence>
<dbReference type="EMBL" id="AMZH03013536">
    <property type="protein sequence ID" value="RRT49105.1"/>
    <property type="molecule type" value="Genomic_DNA"/>
</dbReference>
<reference evidence="2 3" key="1">
    <citation type="journal article" date="2014" name="Agronomy (Basel)">
        <title>A Draft Genome Sequence for Ensete ventricosum, the Drought-Tolerant Tree Against Hunger.</title>
        <authorList>
            <person name="Harrison J."/>
            <person name="Moore K.A."/>
            <person name="Paszkiewicz K."/>
            <person name="Jones T."/>
            <person name="Grant M."/>
            <person name="Ambacheew D."/>
            <person name="Muzemil S."/>
            <person name="Studholme D.J."/>
        </authorList>
    </citation>
    <scope>NUCLEOTIDE SEQUENCE [LARGE SCALE GENOMIC DNA]</scope>
</reference>
<organism evidence="2 3">
    <name type="scientific">Ensete ventricosum</name>
    <name type="common">Abyssinian banana</name>
    <name type="synonym">Musa ensete</name>
    <dbReference type="NCBI Taxonomy" id="4639"/>
    <lineage>
        <taxon>Eukaryota</taxon>
        <taxon>Viridiplantae</taxon>
        <taxon>Streptophyta</taxon>
        <taxon>Embryophyta</taxon>
        <taxon>Tracheophyta</taxon>
        <taxon>Spermatophyta</taxon>
        <taxon>Magnoliopsida</taxon>
        <taxon>Liliopsida</taxon>
        <taxon>Zingiberales</taxon>
        <taxon>Musaceae</taxon>
        <taxon>Ensete</taxon>
    </lineage>
</organism>
<evidence type="ECO:0000313" key="2">
    <source>
        <dbReference type="EMBL" id="RRT49105.1"/>
    </source>
</evidence>
<dbReference type="Proteomes" id="UP000287651">
    <property type="component" value="Unassembled WGS sequence"/>
</dbReference>